<organism evidence="1 2">
    <name type="scientific">Arthrobacter phage Popper</name>
    <dbReference type="NCBI Taxonomy" id="2859633"/>
    <lineage>
        <taxon>Viruses</taxon>
        <taxon>Duplodnaviria</taxon>
        <taxon>Heunggongvirae</taxon>
        <taxon>Uroviricota</taxon>
        <taxon>Caudoviricetes</taxon>
        <taxon>Daemsvirinae</taxon>
        <taxon>Nanditavirus</taxon>
        <taxon>Nanditavirus popper</taxon>
    </lineage>
</organism>
<keyword evidence="2" id="KW-1185">Reference proteome</keyword>
<dbReference type="RefSeq" id="YP_010761162.1">
    <property type="nucleotide sequence ID" value="NC_073592.1"/>
</dbReference>
<protein>
    <submittedName>
        <fullName evidence="1">Uncharacterized protein</fullName>
    </submittedName>
</protein>
<dbReference type="Proteomes" id="UP000826536">
    <property type="component" value="Segment"/>
</dbReference>
<gene>
    <name evidence="1" type="primary">67</name>
    <name evidence="1" type="ORF">SEA_POPPER_67</name>
</gene>
<accession>A0AAE8BFC7</accession>
<evidence type="ECO:0000313" key="2">
    <source>
        <dbReference type="Proteomes" id="UP000826536"/>
    </source>
</evidence>
<dbReference type="EMBL" id="MZ274308">
    <property type="protein sequence ID" value="QYC54984.1"/>
    <property type="molecule type" value="Genomic_DNA"/>
</dbReference>
<name>A0AAE8BFC7_9CAUD</name>
<evidence type="ECO:0000313" key="1">
    <source>
        <dbReference type="EMBL" id="QYC54984.1"/>
    </source>
</evidence>
<dbReference type="GeneID" id="80034274"/>
<reference evidence="1" key="1">
    <citation type="submission" date="2021-05" db="EMBL/GenBank/DDBJ databases">
        <authorList>
            <person name="Oduselu T.J."/>
            <person name="Akomolafe A.O."/>
            <person name="Emem I.S."/>
            <person name="Adedeji R.O."/>
            <person name="Ojebola B.M."/>
            <person name="Daramola O.I."/>
            <person name="Olatinwo S.O."/>
            <person name="Taiwo A.E."/>
            <person name="Ayodele I.E."/>
            <person name="Atoyebi A.N."/>
            <person name="Raifu M."/>
            <person name="Adebiyi I."/>
            <person name="Ogunleye V.I."/>
            <person name="Faleye T.O.C."/>
            <person name="Bakarey A.S."/>
            <person name="Adewumi O.M."/>
            <person name="Anetor J.I."/>
            <person name="Ademowo O.G."/>
            <person name="Pollenz R.S."/>
            <person name="Garlena R.A."/>
            <person name="Russell D.A."/>
            <person name="Pope W.H."/>
            <person name="Jacobs-Sera D."/>
            <person name="Hatfull G.F."/>
        </authorList>
    </citation>
    <scope>NUCLEOTIDE SEQUENCE</scope>
</reference>
<sequence>MSTEYVYEVRSDRPMAAYVGIGNLAVLTFNPYNAITQRDRPVTVASNGAATGAGTFTVELKERNEA</sequence>
<proteinExistence type="predicted"/>
<dbReference type="KEGG" id="vg:80034274"/>